<comment type="subcellular location">
    <subcellularLocation>
        <location evidence="1">Cell outer membrane</location>
    </subcellularLocation>
</comment>
<sequence>MMMNIKNLLILLVGTVLTGCSDFLDEKSDKKLAVPTTIQDLEALLGYTSDMNLSYCAIIGEVASDNLFLSDDTWLALNRDEDRAMYVWQFLPTLGTYWAGSYNRVLNANVVLENVDDITDMPELKRNQVKGMALFYRALSFFDLLQIFSRSFDSETAANVPGIVLRLSGDIDEELYRNDQQECMFQIEKDLLAAEKLLEGWMPNYPTQPSIASVYALLSKYYLMTKDYDKSLHFASRCLEIRSDLLNYNTIPEGKYPFERYNAEVLFYAQSSGQTMVQESRARVAPELYEMYSASDKRKELFFTINADGYQMFTGDYGKGSSSQKFCGLTTAEVWLTSAECNIRLNKIEEAIEDMHHFIQHRYIVTDHRLETMEKEEFLHFVLDERRKELIFRGVRWFDLKRLTSEELRVDRLVRKIGGNEITISIEQLKEFRFALPQSVIDATGIEQ</sequence>
<organism evidence="8 9">
    <name type="scientific">Sphingobacterium phlebotomi</name>
    <dbReference type="NCBI Taxonomy" id="2605433"/>
    <lineage>
        <taxon>Bacteria</taxon>
        <taxon>Pseudomonadati</taxon>
        <taxon>Bacteroidota</taxon>
        <taxon>Sphingobacteriia</taxon>
        <taxon>Sphingobacteriales</taxon>
        <taxon>Sphingobacteriaceae</taxon>
        <taxon>Sphingobacterium</taxon>
    </lineage>
</organism>
<comment type="similarity">
    <text evidence="2">Belongs to the SusD family.</text>
</comment>
<evidence type="ECO:0000313" key="9">
    <source>
        <dbReference type="Proteomes" id="UP000322362"/>
    </source>
</evidence>
<proteinExistence type="inferred from homology"/>
<dbReference type="InterPro" id="IPR033985">
    <property type="entry name" value="SusD-like_N"/>
</dbReference>
<protein>
    <submittedName>
        <fullName evidence="8">RagB/SusD family nutrient uptake outer membrane protein</fullName>
    </submittedName>
</protein>
<dbReference type="AlphaFoldDB" id="A0A5D4HF68"/>
<dbReference type="GO" id="GO:0009279">
    <property type="term" value="C:cell outer membrane"/>
    <property type="evidence" value="ECO:0007669"/>
    <property type="project" value="UniProtKB-SubCell"/>
</dbReference>
<accession>A0A5D4HF68</accession>
<dbReference type="Pfam" id="PF14322">
    <property type="entry name" value="SusD-like_3"/>
    <property type="match status" value="1"/>
</dbReference>
<dbReference type="Gene3D" id="1.25.40.390">
    <property type="match status" value="1"/>
</dbReference>
<dbReference type="RefSeq" id="WP_148918221.1">
    <property type="nucleotide sequence ID" value="NZ_VTAV01000002.1"/>
</dbReference>
<feature type="domain" description="RagB/SusD" evidence="6">
    <location>
        <begin position="317"/>
        <end position="407"/>
    </location>
</feature>
<feature type="domain" description="SusD-like N-terminal" evidence="7">
    <location>
        <begin position="22"/>
        <end position="223"/>
    </location>
</feature>
<evidence type="ECO:0000256" key="1">
    <source>
        <dbReference type="ARBA" id="ARBA00004442"/>
    </source>
</evidence>
<evidence type="ECO:0000259" key="6">
    <source>
        <dbReference type="Pfam" id="PF07980"/>
    </source>
</evidence>
<evidence type="ECO:0000256" key="4">
    <source>
        <dbReference type="ARBA" id="ARBA00023136"/>
    </source>
</evidence>
<evidence type="ECO:0000313" key="8">
    <source>
        <dbReference type="EMBL" id="TYR37480.1"/>
    </source>
</evidence>
<evidence type="ECO:0000256" key="5">
    <source>
        <dbReference type="ARBA" id="ARBA00023237"/>
    </source>
</evidence>
<dbReference type="SUPFAM" id="SSF48452">
    <property type="entry name" value="TPR-like"/>
    <property type="match status" value="1"/>
</dbReference>
<reference evidence="8 9" key="1">
    <citation type="submission" date="2019-08" db="EMBL/GenBank/DDBJ databases">
        <title>Phlebobacter frassis gen. nov. sp. nov., a new member of family Sphingobacteriaceae isolated from sand fly rearing media.</title>
        <authorList>
            <person name="Kakumanu M.L."/>
            <person name="Marayati B.F."/>
            <person name="Wada-Katsumata A."/>
            <person name="Wasserberg G."/>
            <person name="Schal C."/>
            <person name="Apperson C.S."/>
            <person name="Ponnusamy L."/>
        </authorList>
    </citation>
    <scope>NUCLEOTIDE SEQUENCE [LARGE SCALE GENOMIC DNA]</scope>
    <source>
        <strain evidence="8 9">SSI9</strain>
    </source>
</reference>
<evidence type="ECO:0000256" key="2">
    <source>
        <dbReference type="ARBA" id="ARBA00006275"/>
    </source>
</evidence>
<keyword evidence="5" id="KW-0998">Cell outer membrane</keyword>
<keyword evidence="9" id="KW-1185">Reference proteome</keyword>
<dbReference type="EMBL" id="VTAV01000002">
    <property type="protein sequence ID" value="TYR37480.1"/>
    <property type="molecule type" value="Genomic_DNA"/>
</dbReference>
<dbReference type="InterPro" id="IPR011990">
    <property type="entry name" value="TPR-like_helical_dom_sf"/>
</dbReference>
<evidence type="ECO:0000256" key="3">
    <source>
        <dbReference type="ARBA" id="ARBA00022729"/>
    </source>
</evidence>
<dbReference type="PROSITE" id="PS51257">
    <property type="entry name" value="PROKAR_LIPOPROTEIN"/>
    <property type="match status" value="1"/>
</dbReference>
<dbReference type="Pfam" id="PF07980">
    <property type="entry name" value="SusD_RagB"/>
    <property type="match status" value="1"/>
</dbReference>
<keyword evidence="3" id="KW-0732">Signal</keyword>
<dbReference type="InterPro" id="IPR012944">
    <property type="entry name" value="SusD_RagB_dom"/>
</dbReference>
<comment type="caution">
    <text evidence="8">The sequence shown here is derived from an EMBL/GenBank/DDBJ whole genome shotgun (WGS) entry which is preliminary data.</text>
</comment>
<gene>
    <name evidence="8" type="ORF">FXV77_05600</name>
</gene>
<name>A0A5D4HF68_9SPHI</name>
<dbReference type="Proteomes" id="UP000322362">
    <property type="component" value="Unassembled WGS sequence"/>
</dbReference>
<keyword evidence="4" id="KW-0472">Membrane</keyword>
<evidence type="ECO:0000259" key="7">
    <source>
        <dbReference type="Pfam" id="PF14322"/>
    </source>
</evidence>